<keyword evidence="1" id="KW-0805">Transcription regulation</keyword>
<proteinExistence type="predicted"/>
<dbReference type="Proteomes" id="UP001327560">
    <property type="component" value="Chromosome 8"/>
</dbReference>
<dbReference type="Pfam" id="PF26576">
    <property type="entry name" value="IBH1_N"/>
    <property type="match status" value="1"/>
</dbReference>
<dbReference type="AlphaFoldDB" id="A0AAQ3L1I5"/>
<sequence>MVEKSNKQRWMCLFEPNEELAYAGFSHKYVSYLLPALAKAANNPCSCTRKIKKAILFEVEMALSLAAVGFKWSHALRNKLKHANLETKLGSSPTCHSAARRIDSMSNCIGIVQNLRIFQASSVVPRPLALAKGVSPRTVGFKRGSNENRGSDSEIGRRLRTLRRILPGGHEMNLDELLLEVRSYMVCLQLQVNILRTLVEIH</sequence>
<evidence type="ECO:0000256" key="2">
    <source>
        <dbReference type="ARBA" id="ARBA00023163"/>
    </source>
</evidence>
<dbReference type="PANTHER" id="PTHR33124:SF42">
    <property type="entry name" value="TRANSCRIPTION FACTOR BHLH146"/>
    <property type="match status" value="1"/>
</dbReference>
<evidence type="ECO:0000313" key="4">
    <source>
        <dbReference type="EMBL" id="WOL17377.1"/>
    </source>
</evidence>
<organism evidence="4 5">
    <name type="scientific">Canna indica</name>
    <name type="common">Indian-shot</name>
    <dbReference type="NCBI Taxonomy" id="4628"/>
    <lineage>
        <taxon>Eukaryota</taxon>
        <taxon>Viridiplantae</taxon>
        <taxon>Streptophyta</taxon>
        <taxon>Embryophyta</taxon>
        <taxon>Tracheophyta</taxon>
        <taxon>Spermatophyta</taxon>
        <taxon>Magnoliopsida</taxon>
        <taxon>Liliopsida</taxon>
        <taxon>Zingiberales</taxon>
        <taxon>Cannaceae</taxon>
        <taxon>Canna</taxon>
    </lineage>
</organism>
<gene>
    <name evidence="4" type="ORF">Cni_G26169</name>
</gene>
<dbReference type="PANTHER" id="PTHR33124">
    <property type="entry name" value="TRANSCRIPTION FACTOR IBH1-LIKE 1"/>
    <property type="match status" value="1"/>
</dbReference>
<keyword evidence="5" id="KW-1185">Reference proteome</keyword>
<protein>
    <recommendedName>
        <fullName evidence="3">IBH1-like N-terminal domain-containing protein</fullName>
    </recommendedName>
</protein>
<feature type="domain" description="IBH1-like N-terminal" evidence="3">
    <location>
        <begin position="23"/>
        <end position="82"/>
    </location>
</feature>
<evidence type="ECO:0000256" key="1">
    <source>
        <dbReference type="ARBA" id="ARBA00023015"/>
    </source>
</evidence>
<dbReference type="InterPro" id="IPR044660">
    <property type="entry name" value="IBH1-like"/>
</dbReference>
<dbReference type="EMBL" id="CP136897">
    <property type="protein sequence ID" value="WOL17377.1"/>
    <property type="molecule type" value="Genomic_DNA"/>
</dbReference>
<reference evidence="4 5" key="1">
    <citation type="submission" date="2023-10" db="EMBL/GenBank/DDBJ databases">
        <title>Chromosome-scale genome assembly provides insights into flower coloration mechanisms of Canna indica.</title>
        <authorList>
            <person name="Li C."/>
        </authorList>
    </citation>
    <scope>NUCLEOTIDE SEQUENCE [LARGE SCALE GENOMIC DNA]</scope>
    <source>
        <tissue evidence="4">Flower</tissue>
    </source>
</reference>
<evidence type="ECO:0000313" key="5">
    <source>
        <dbReference type="Proteomes" id="UP001327560"/>
    </source>
</evidence>
<evidence type="ECO:0000259" key="3">
    <source>
        <dbReference type="Pfam" id="PF26576"/>
    </source>
</evidence>
<accession>A0AAQ3L1I5</accession>
<dbReference type="GO" id="GO:0006355">
    <property type="term" value="P:regulation of DNA-templated transcription"/>
    <property type="evidence" value="ECO:0007669"/>
    <property type="project" value="InterPro"/>
</dbReference>
<keyword evidence="2" id="KW-0804">Transcription</keyword>
<dbReference type="InterPro" id="IPR059002">
    <property type="entry name" value="IBH1_N"/>
</dbReference>
<name>A0AAQ3L1I5_9LILI</name>